<feature type="region of interest" description="Disordered" evidence="1">
    <location>
        <begin position="1569"/>
        <end position="1698"/>
    </location>
</feature>
<feature type="transmembrane region" description="Helical" evidence="2">
    <location>
        <begin position="2178"/>
        <end position="2197"/>
    </location>
</feature>
<feature type="non-terminal residue" evidence="3">
    <location>
        <position position="2218"/>
    </location>
</feature>
<feature type="region of interest" description="Disordered" evidence="1">
    <location>
        <begin position="2035"/>
        <end position="2140"/>
    </location>
</feature>
<sequence length="2218" mass="251942">MRYSIYVKIPRFLKKSPFRKWGKKRDTDAEKKGWQRISEETPAPTTSKAADKVIQPPENKEHPPRPGTPRPVCPPPPIRRKARSLLRTSFLPERSASEDSISSRVQLLHSQDVDSPFRGASKSAYSGLQPRRQSLESVVTNVKCPTPPSLIPRDRYENFSQWRSVSSDSEDSLTGQTQAIFESYTKLQEAYGDEDSSEAETIEDEYSDQPPRKICRIPKSCLSNNPIPTHTSLPEGANTQAQAGTSKQEPCIPAERRQGRTRQRTLKLRQRCASEAPRRSPSRIYSSLEYSPDISKPGPSSSCDYTRPRSLSLDSVRIHPLYPSPLSLYDPTYCSHRRTVDWESLSEDSDCFRRYPPRQTIFEDYTECPPDTGLAQPTKMNAVEEHERKIIIEFCHLLEKSKQLFNSLSLRTSETGYLIEAFAFYSAIRGRSYYTQACKEDKCELMVKKLRYYARYIVVCLLLKKLNLVQDLIKELDRQIIAYGNAYDPDDQIEWTVVMDEVKAFIVAESVVTVLHPENYPIILSHRLNILTIPPPERLTATSITLLEAVIVGSITHQVKFSELTIDMFRLLQAVEWEPTGEMPHIYNESPRPRFSSIQKSKGYIPEHGGRRENPHKYLLYKPSAAQILVYLASGCYDLPPNGALLFYISADSLIVPTSKHTEEGGYDVGGLATNVKSDLYREREREKERDRERERDREHSRERKTNQPKIKEPQCIYPGDLCPFTRSPLFVIVDSDNSFVFQNIPRHFGQPLVVLMSPLDLPSLFPRDHRKEGSLFTLFLHSPLSAFCYCCDIKTTSLIQWERAQAYVEAFLIEASQIMTRHRVDPAFLAFMADDFLRLLVLRYLFCEVALRLHRNFRNKSHLPRSSPSLPEELLGHPALVHIVMDLVAHLQVARSSDILDVNQFADKESDLPSVPLKTYQWEDLRRAREAGGYPWTHFLKPPLEGEITAEDIIRSTTPRRSMSREFSTSRTHSPSDGEAQRILNLDSSPGSSRKHGEEGEDEGVHVPNFSKEISLDSEDLPLNQPTESSIPNSQKSSHLVKPVELPKSVSPKGILKRRAHEQQYNIGVTETREKTKCCHPLVNKIKHLADKTLHKLERNDSEKSPQSKRKKNGDTQEIRQLKSSPGAVRRQKFSAIKLGDSDEMSKTLSIDTPPPRKKKDHIYEDIEEAKSQNEKQHVEKDINDTEREKVNVNKENDSLAEKKSNASQDPSLVVEDTNDRNENIMGKLHKKDIEKTKEIIQNELDIDEPNLDEIFQEQLEGNVPVNDSPNITITEITEDNPENNIEQSKAIPIESSPSPSPCEFQQKQNDVEIVDNEWSKPSSDHEYEIIEKPPPNIIYTAPSIDEGPKMVKTDDELSSTTSLERKFLQHASDEEEQINGKENEENNEEILNAESLQKCIEERFFVNTPSTVSRTECEIIRPSRAKRKKKETESIKYIDDSVNASIQFSEVDLGLPENQVEGQQTELNISDEAAESINFHPEFITSTDLRSINEYANDEVIEYPESTPVVSKTLPMPPKRKKKFSRKDLKHSSLNDFKTITPTELWDGQHDRDDIIVYRTEHEYIVPQSETTATERSPVPPRRNRSRSSRGTSLCDDDRTSHGAESLILDTHFPPTEGTSVHREARQESPGYATVDKGPYAPSKAARRSKSKTPPVRRRKSNSSERKYYTVGPGKRTTPDRPSRKKSSTSLMTLDSFTKRSISGDMSQYVEIDKNPSKNIHKGLISGEVVKKMKDRPLPPPPRPPRGPKRKKKFDEESFEPISTELIAPFDTFSRHTPELLATDDVVEIEVSTQTDPLPDDIDFEYGLDENLDISMSSSLKDIIDEESMIGRSRRKISESSRFSRTASRSEKSLKLSDPKISELSKSNIDRSSPTVILVEKRVSSPTKINEREEMLTEASLTVQHIDIDESKVPEVPPLPKSKGLNETTVLTEITSPSEEQTLERVSDGSKDVQLDNLVTQRLQVKDLDVGRLNVSELQASKILVSDIEGMTLQVSELDSKSGHISVSGIEFSQSVIDEIVKKFAEISTSSLQGTNASQEVVDVPRPISREEHTQTEEMQTENADFTLPTSFRPPSIHDRPLTSTHDPQQQSPPPPVRRVKRKPAAAPASDSSSDKDKLRPSPRRMPHPGKQHEPTVTETGAQFLRACQNSITRTIRNIFNAFMSYIHGHEDKKDVQMALVIFLVLIAGLIMFGLSDSRTVHHHHWEFFNPPDGNQ</sequence>
<dbReference type="Pfam" id="PF12070">
    <property type="entry name" value="SCAI"/>
    <property type="match status" value="1"/>
</dbReference>
<feature type="compositionally biased region" description="Polar residues" evidence="1">
    <location>
        <begin position="956"/>
        <end position="974"/>
    </location>
</feature>
<evidence type="ECO:0000313" key="4">
    <source>
        <dbReference type="Proteomes" id="UP000837857"/>
    </source>
</evidence>
<feature type="compositionally biased region" description="Basic and acidic residues" evidence="1">
    <location>
        <begin position="1348"/>
        <end position="1357"/>
    </location>
</feature>
<proteinExistence type="predicted"/>
<feature type="compositionally biased region" description="Polar residues" evidence="1">
    <location>
        <begin position="228"/>
        <end position="248"/>
    </location>
</feature>
<protein>
    <submittedName>
        <fullName evidence="3">Uncharacterized protein</fullName>
    </submittedName>
</protein>
<feature type="compositionally biased region" description="Basic and acidic residues" evidence="1">
    <location>
        <begin position="24"/>
        <end position="39"/>
    </location>
</feature>
<gene>
    <name evidence="3" type="ORF">IPOD504_LOCUS780</name>
</gene>
<evidence type="ECO:0000313" key="3">
    <source>
        <dbReference type="EMBL" id="CAH2035961.1"/>
    </source>
</evidence>
<keyword evidence="4" id="KW-1185">Reference proteome</keyword>
<reference evidence="3" key="1">
    <citation type="submission" date="2022-03" db="EMBL/GenBank/DDBJ databases">
        <authorList>
            <person name="Martin H S."/>
        </authorList>
    </citation>
    <scope>NUCLEOTIDE SEQUENCE</scope>
</reference>
<feature type="region of interest" description="Disordered" evidence="1">
    <location>
        <begin position="1371"/>
        <end position="1390"/>
    </location>
</feature>
<name>A0ABN8HQX9_9NEOP</name>
<feature type="region of interest" description="Disordered" evidence="1">
    <location>
        <begin position="1836"/>
        <end position="1862"/>
    </location>
</feature>
<feature type="compositionally biased region" description="Pro residues" evidence="1">
    <location>
        <begin position="65"/>
        <end position="77"/>
    </location>
</feature>
<feature type="compositionally biased region" description="Polar residues" evidence="1">
    <location>
        <begin position="1025"/>
        <end position="1039"/>
    </location>
</feature>
<feature type="compositionally biased region" description="Basic residues" evidence="1">
    <location>
        <begin position="1647"/>
        <end position="1663"/>
    </location>
</feature>
<evidence type="ECO:0000256" key="1">
    <source>
        <dbReference type="SAM" id="MobiDB-lite"/>
    </source>
</evidence>
<feature type="region of interest" description="Disordered" evidence="1">
    <location>
        <begin position="1092"/>
        <end position="1231"/>
    </location>
</feature>
<keyword evidence="2" id="KW-0812">Transmembrane</keyword>
<feature type="compositionally biased region" description="Basic residues" evidence="1">
    <location>
        <begin position="259"/>
        <end position="270"/>
    </location>
</feature>
<feature type="compositionally biased region" description="Basic residues" evidence="1">
    <location>
        <begin position="2123"/>
        <end position="2132"/>
    </location>
</feature>
<feature type="region of interest" description="Disordered" evidence="1">
    <location>
        <begin position="1720"/>
        <end position="1759"/>
    </location>
</feature>
<feature type="region of interest" description="Disordered" evidence="1">
    <location>
        <begin position="18"/>
        <end position="103"/>
    </location>
</feature>
<feature type="region of interest" description="Disordered" evidence="1">
    <location>
        <begin position="228"/>
        <end position="307"/>
    </location>
</feature>
<feature type="compositionally biased region" description="Basic and acidic residues" evidence="1">
    <location>
        <begin position="1092"/>
        <end position="1107"/>
    </location>
</feature>
<dbReference type="EMBL" id="OW152813">
    <property type="protein sequence ID" value="CAH2035961.1"/>
    <property type="molecule type" value="Genomic_DNA"/>
</dbReference>
<dbReference type="InterPro" id="IPR022709">
    <property type="entry name" value="SCAI"/>
</dbReference>
<keyword evidence="2" id="KW-0472">Membrane</keyword>
<feature type="region of interest" description="Disordered" evidence="1">
    <location>
        <begin position="680"/>
        <end position="710"/>
    </location>
</feature>
<accession>A0ABN8HQX9</accession>
<feature type="region of interest" description="Disordered" evidence="1">
    <location>
        <begin position="1021"/>
        <end position="1049"/>
    </location>
</feature>
<keyword evidence="2" id="KW-1133">Transmembrane helix</keyword>
<feature type="region of interest" description="Disordered" evidence="1">
    <location>
        <begin position="951"/>
        <end position="1008"/>
    </location>
</feature>
<feature type="compositionally biased region" description="Basic and acidic residues" evidence="1">
    <location>
        <begin position="1850"/>
        <end position="1862"/>
    </location>
</feature>
<feature type="compositionally biased region" description="Basic and acidic residues" evidence="1">
    <location>
        <begin position="1163"/>
        <end position="1206"/>
    </location>
</feature>
<evidence type="ECO:0000256" key="2">
    <source>
        <dbReference type="SAM" id="Phobius"/>
    </source>
</evidence>
<dbReference type="Proteomes" id="UP000837857">
    <property type="component" value="Chromosome 1"/>
</dbReference>
<feature type="region of interest" description="Disordered" evidence="1">
    <location>
        <begin position="1321"/>
        <end position="1362"/>
    </location>
</feature>
<dbReference type="PANTHER" id="PTHR21243">
    <property type="entry name" value="PROTEIN SCAI"/>
    <property type="match status" value="1"/>
</dbReference>
<feature type="compositionally biased region" description="Basic and acidic residues" evidence="1">
    <location>
        <begin position="1324"/>
        <end position="1333"/>
    </location>
</feature>
<organism evidence="3 4">
    <name type="scientific">Iphiclides podalirius</name>
    <name type="common">scarce swallowtail</name>
    <dbReference type="NCBI Taxonomy" id="110791"/>
    <lineage>
        <taxon>Eukaryota</taxon>
        <taxon>Metazoa</taxon>
        <taxon>Ecdysozoa</taxon>
        <taxon>Arthropoda</taxon>
        <taxon>Hexapoda</taxon>
        <taxon>Insecta</taxon>
        <taxon>Pterygota</taxon>
        <taxon>Neoptera</taxon>
        <taxon>Endopterygota</taxon>
        <taxon>Lepidoptera</taxon>
        <taxon>Glossata</taxon>
        <taxon>Ditrysia</taxon>
        <taxon>Papilionoidea</taxon>
        <taxon>Papilionidae</taxon>
        <taxon>Papilioninae</taxon>
        <taxon>Iphiclides</taxon>
    </lineage>
</organism>